<sequence>MLLRATHYIQQEFEARLSSSDLPFPLSGSRIRLLLTVWGAGTIRMNELAGKLGVKARTVTEQVDALERDGLIRRIADPYDRRATLLELTDEARCQVHRIKARQAQISESLLRGFTAQQRSELSALLTIFFEGKETDVSC</sequence>
<dbReference type="PROSITE" id="PS01117">
    <property type="entry name" value="HTH_MARR_1"/>
    <property type="match status" value="1"/>
</dbReference>
<evidence type="ECO:0000256" key="3">
    <source>
        <dbReference type="ARBA" id="ARBA00023163"/>
    </source>
</evidence>
<dbReference type="InterPro" id="IPR036390">
    <property type="entry name" value="WH_DNA-bd_sf"/>
</dbReference>
<reference evidence="5" key="1">
    <citation type="submission" date="2022-10" db="EMBL/GenBank/DDBJ databases">
        <title>Comparative genomic analysis of Cohnella hashimotonis sp. nov., isolated from the International Space Station.</title>
        <authorList>
            <person name="Simpson A."/>
            <person name="Venkateswaran K."/>
        </authorList>
    </citation>
    <scope>NUCLEOTIDE SEQUENCE</scope>
    <source>
        <strain evidence="5">DSM 28161</strain>
    </source>
</reference>
<dbReference type="Proteomes" id="UP001153404">
    <property type="component" value="Unassembled WGS sequence"/>
</dbReference>
<keyword evidence="2" id="KW-0238">DNA-binding</keyword>
<dbReference type="GO" id="GO:0003677">
    <property type="term" value="F:DNA binding"/>
    <property type="evidence" value="ECO:0007669"/>
    <property type="project" value="UniProtKB-KW"/>
</dbReference>
<feature type="domain" description="HTH marR-type" evidence="4">
    <location>
        <begin position="1"/>
        <end position="131"/>
    </location>
</feature>
<dbReference type="SUPFAM" id="SSF46785">
    <property type="entry name" value="Winged helix' DNA-binding domain"/>
    <property type="match status" value="1"/>
</dbReference>
<evidence type="ECO:0000313" key="5">
    <source>
        <dbReference type="EMBL" id="MDG0809558.1"/>
    </source>
</evidence>
<keyword evidence="6" id="KW-1185">Reference proteome</keyword>
<evidence type="ECO:0000256" key="2">
    <source>
        <dbReference type="ARBA" id="ARBA00023125"/>
    </source>
</evidence>
<dbReference type="EMBL" id="JAPDIA010000003">
    <property type="protein sequence ID" value="MDG0809558.1"/>
    <property type="molecule type" value="Genomic_DNA"/>
</dbReference>
<dbReference type="PANTHER" id="PTHR42756">
    <property type="entry name" value="TRANSCRIPTIONAL REGULATOR, MARR"/>
    <property type="match status" value="1"/>
</dbReference>
<proteinExistence type="predicted"/>
<dbReference type="PANTHER" id="PTHR42756:SF1">
    <property type="entry name" value="TRANSCRIPTIONAL REPRESSOR OF EMRAB OPERON"/>
    <property type="match status" value="1"/>
</dbReference>
<name>A0A9X4KS58_9BACL</name>
<dbReference type="PROSITE" id="PS50995">
    <property type="entry name" value="HTH_MARR_2"/>
    <property type="match status" value="1"/>
</dbReference>
<gene>
    <name evidence="5" type="ORF">OMP40_09525</name>
</gene>
<accession>A0A9X4KS58</accession>
<organism evidence="5 6">
    <name type="scientific">Cohnella rhizosphaerae</name>
    <dbReference type="NCBI Taxonomy" id="1457232"/>
    <lineage>
        <taxon>Bacteria</taxon>
        <taxon>Bacillati</taxon>
        <taxon>Bacillota</taxon>
        <taxon>Bacilli</taxon>
        <taxon>Bacillales</taxon>
        <taxon>Paenibacillaceae</taxon>
        <taxon>Cohnella</taxon>
    </lineage>
</organism>
<dbReference type="RefSeq" id="WP_277530923.1">
    <property type="nucleotide sequence ID" value="NZ_JAPDIA010000003.1"/>
</dbReference>
<dbReference type="InterPro" id="IPR036388">
    <property type="entry name" value="WH-like_DNA-bd_sf"/>
</dbReference>
<dbReference type="GO" id="GO:0003700">
    <property type="term" value="F:DNA-binding transcription factor activity"/>
    <property type="evidence" value="ECO:0007669"/>
    <property type="project" value="InterPro"/>
</dbReference>
<dbReference type="SMART" id="SM00347">
    <property type="entry name" value="HTH_MARR"/>
    <property type="match status" value="1"/>
</dbReference>
<dbReference type="PRINTS" id="PR00598">
    <property type="entry name" value="HTHMARR"/>
</dbReference>
<evidence type="ECO:0000313" key="6">
    <source>
        <dbReference type="Proteomes" id="UP001153404"/>
    </source>
</evidence>
<dbReference type="InterPro" id="IPR000835">
    <property type="entry name" value="HTH_MarR-typ"/>
</dbReference>
<dbReference type="Gene3D" id="1.10.10.10">
    <property type="entry name" value="Winged helix-like DNA-binding domain superfamily/Winged helix DNA-binding domain"/>
    <property type="match status" value="1"/>
</dbReference>
<keyword evidence="1" id="KW-0805">Transcription regulation</keyword>
<dbReference type="AlphaFoldDB" id="A0A9X4KS58"/>
<dbReference type="Pfam" id="PF01047">
    <property type="entry name" value="MarR"/>
    <property type="match status" value="1"/>
</dbReference>
<evidence type="ECO:0000259" key="4">
    <source>
        <dbReference type="PROSITE" id="PS50995"/>
    </source>
</evidence>
<comment type="caution">
    <text evidence="5">The sequence shown here is derived from an EMBL/GenBank/DDBJ whole genome shotgun (WGS) entry which is preliminary data.</text>
</comment>
<protein>
    <submittedName>
        <fullName evidence="5">MarR family transcriptional regulator</fullName>
    </submittedName>
</protein>
<evidence type="ECO:0000256" key="1">
    <source>
        <dbReference type="ARBA" id="ARBA00023015"/>
    </source>
</evidence>
<keyword evidence="3" id="KW-0804">Transcription</keyword>
<dbReference type="InterPro" id="IPR023187">
    <property type="entry name" value="Tscrpt_reg_MarR-type_CS"/>
</dbReference>